<gene>
    <name evidence="2" type="ORF">S12H4_43236</name>
</gene>
<dbReference type="EMBL" id="BARW01026523">
    <property type="protein sequence ID" value="GAJ06372.1"/>
    <property type="molecule type" value="Genomic_DNA"/>
</dbReference>
<sequence length="169" mass="18844">LREPIEMCKRLVKRKFGLNALYLIDRATWKYGEPTEVIRAIEAYGELKAMEKKLAEVEGKVQALNNTYAEYNARNKAMLDQLEALEAKAIEVGRIVGGVQEQLQGDTMARDLLLLLRNPSSASYEDSLPLVLVLLRGIAIWAAMNKSKFSSPSLIDRNLQEVLGHLGGS</sequence>
<evidence type="ECO:0000313" key="2">
    <source>
        <dbReference type="EMBL" id="GAJ06372.1"/>
    </source>
</evidence>
<evidence type="ECO:0000256" key="1">
    <source>
        <dbReference type="SAM" id="Coils"/>
    </source>
</evidence>
<accession>X1URY3</accession>
<proteinExistence type="predicted"/>
<reference evidence="2" key="1">
    <citation type="journal article" date="2014" name="Front. Microbiol.">
        <title>High frequency of phylogenetically diverse reductive dehalogenase-homologous genes in deep subseafloor sedimentary metagenomes.</title>
        <authorList>
            <person name="Kawai M."/>
            <person name="Futagami T."/>
            <person name="Toyoda A."/>
            <person name="Takaki Y."/>
            <person name="Nishi S."/>
            <person name="Hori S."/>
            <person name="Arai W."/>
            <person name="Tsubouchi T."/>
            <person name="Morono Y."/>
            <person name="Uchiyama I."/>
            <person name="Ito T."/>
            <person name="Fujiyama A."/>
            <person name="Inagaki F."/>
            <person name="Takami H."/>
        </authorList>
    </citation>
    <scope>NUCLEOTIDE SEQUENCE</scope>
    <source>
        <strain evidence="2">Expedition CK06-06</strain>
    </source>
</reference>
<feature type="non-terminal residue" evidence="2">
    <location>
        <position position="1"/>
    </location>
</feature>
<protein>
    <submittedName>
        <fullName evidence="2">Uncharacterized protein</fullName>
    </submittedName>
</protein>
<name>X1URY3_9ZZZZ</name>
<dbReference type="AlphaFoldDB" id="X1URY3"/>
<feature type="coiled-coil region" evidence="1">
    <location>
        <begin position="40"/>
        <end position="88"/>
    </location>
</feature>
<keyword evidence="1" id="KW-0175">Coiled coil</keyword>
<comment type="caution">
    <text evidence="2">The sequence shown here is derived from an EMBL/GenBank/DDBJ whole genome shotgun (WGS) entry which is preliminary data.</text>
</comment>
<organism evidence="2">
    <name type="scientific">marine sediment metagenome</name>
    <dbReference type="NCBI Taxonomy" id="412755"/>
    <lineage>
        <taxon>unclassified sequences</taxon>
        <taxon>metagenomes</taxon>
        <taxon>ecological metagenomes</taxon>
    </lineage>
</organism>